<dbReference type="InterPro" id="IPR036770">
    <property type="entry name" value="Ankyrin_rpt-contain_sf"/>
</dbReference>
<feature type="region of interest" description="Disordered" evidence="4">
    <location>
        <begin position="1"/>
        <end position="21"/>
    </location>
</feature>
<sequence>MLLDAGADPNTEDNQEKSPIHLASEKGMIDVLKILLDAGADPNSKDNYGRFSLHYVCSRGDALANRELMVQQLVKHGASVNVEDKDRVQPLQVASEHTNVDIVRILLQAGADIKSRTDKRRTALHFASCNENQHL</sequence>
<dbReference type="GO" id="GO:0005737">
    <property type="term" value="C:cytoplasm"/>
    <property type="evidence" value="ECO:0007669"/>
    <property type="project" value="TreeGrafter"/>
</dbReference>
<dbReference type="Pfam" id="PF13637">
    <property type="entry name" value="Ank_4"/>
    <property type="match status" value="1"/>
</dbReference>
<reference evidence="6" key="3">
    <citation type="submission" date="2015-06" db="UniProtKB">
        <authorList>
            <consortium name="EnsemblMetazoa"/>
        </authorList>
    </citation>
    <scope>IDENTIFICATION</scope>
</reference>
<gene>
    <name evidence="5" type="ORF">CAPTEDRAFT_124690</name>
</gene>
<name>R7V078_CAPTE</name>
<dbReference type="PANTHER" id="PTHR24198">
    <property type="entry name" value="ANKYRIN REPEAT AND PROTEIN KINASE DOMAIN-CONTAINING PROTEIN"/>
    <property type="match status" value="1"/>
</dbReference>
<protein>
    <submittedName>
        <fullName evidence="5 6">Uncharacterized protein</fullName>
    </submittedName>
</protein>
<dbReference type="OrthoDB" id="6121383at2759"/>
<evidence type="ECO:0000313" key="5">
    <source>
        <dbReference type="EMBL" id="ELU11932.1"/>
    </source>
</evidence>
<keyword evidence="2 3" id="KW-0040">ANK repeat</keyword>
<feature type="repeat" description="ANK" evidence="3">
    <location>
        <begin position="86"/>
        <end position="118"/>
    </location>
</feature>
<evidence type="ECO:0000256" key="3">
    <source>
        <dbReference type="PROSITE-ProRule" id="PRU00023"/>
    </source>
</evidence>
<evidence type="ECO:0000256" key="4">
    <source>
        <dbReference type="SAM" id="MobiDB-lite"/>
    </source>
</evidence>
<evidence type="ECO:0000313" key="6">
    <source>
        <dbReference type="EnsemblMetazoa" id="CapteP124690"/>
    </source>
</evidence>
<feature type="non-terminal residue" evidence="5">
    <location>
        <position position="135"/>
    </location>
</feature>
<dbReference type="EMBL" id="KB296301">
    <property type="protein sequence ID" value="ELU11932.1"/>
    <property type="molecule type" value="Genomic_DNA"/>
</dbReference>
<dbReference type="OMA" id="CAISAYH"/>
<evidence type="ECO:0000256" key="1">
    <source>
        <dbReference type="ARBA" id="ARBA00022737"/>
    </source>
</evidence>
<dbReference type="Proteomes" id="UP000014760">
    <property type="component" value="Unassembled WGS sequence"/>
</dbReference>
<dbReference type="AlphaFoldDB" id="R7V078"/>
<reference evidence="5 7" key="2">
    <citation type="journal article" date="2013" name="Nature">
        <title>Insights into bilaterian evolution from three spiralian genomes.</title>
        <authorList>
            <person name="Simakov O."/>
            <person name="Marletaz F."/>
            <person name="Cho S.J."/>
            <person name="Edsinger-Gonzales E."/>
            <person name="Havlak P."/>
            <person name="Hellsten U."/>
            <person name="Kuo D.H."/>
            <person name="Larsson T."/>
            <person name="Lv J."/>
            <person name="Arendt D."/>
            <person name="Savage R."/>
            <person name="Osoegawa K."/>
            <person name="de Jong P."/>
            <person name="Grimwood J."/>
            <person name="Chapman J.A."/>
            <person name="Shapiro H."/>
            <person name="Aerts A."/>
            <person name="Otillar R.P."/>
            <person name="Terry A.Y."/>
            <person name="Boore J.L."/>
            <person name="Grigoriev I.V."/>
            <person name="Lindberg D.R."/>
            <person name="Seaver E.C."/>
            <person name="Weisblat D.A."/>
            <person name="Putnam N.H."/>
            <person name="Rokhsar D.S."/>
        </authorList>
    </citation>
    <scope>NUCLEOTIDE SEQUENCE</scope>
    <source>
        <strain evidence="5 7">I ESC-2004</strain>
    </source>
</reference>
<dbReference type="EMBL" id="AMQN01040173">
    <property type="status" value="NOT_ANNOTATED_CDS"/>
    <property type="molecule type" value="Genomic_DNA"/>
</dbReference>
<organism evidence="5">
    <name type="scientific">Capitella teleta</name>
    <name type="common">Polychaete worm</name>
    <dbReference type="NCBI Taxonomy" id="283909"/>
    <lineage>
        <taxon>Eukaryota</taxon>
        <taxon>Metazoa</taxon>
        <taxon>Spiralia</taxon>
        <taxon>Lophotrochozoa</taxon>
        <taxon>Annelida</taxon>
        <taxon>Polychaeta</taxon>
        <taxon>Sedentaria</taxon>
        <taxon>Scolecida</taxon>
        <taxon>Capitellidae</taxon>
        <taxon>Capitella</taxon>
    </lineage>
</organism>
<dbReference type="EnsemblMetazoa" id="CapteT124690">
    <property type="protein sequence ID" value="CapteP124690"/>
    <property type="gene ID" value="CapteG124690"/>
</dbReference>
<dbReference type="Gene3D" id="1.25.40.20">
    <property type="entry name" value="Ankyrin repeat-containing domain"/>
    <property type="match status" value="1"/>
</dbReference>
<dbReference type="STRING" id="283909.R7V078"/>
<dbReference type="SUPFAM" id="SSF48403">
    <property type="entry name" value="Ankyrin repeat"/>
    <property type="match status" value="1"/>
</dbReference>
<dbReference type="PROSITE" id="PS50297">
    <property type="entry name" value="ANK_REP_REGION"/>
    <property type="match status" value="3"/>
</dbReference>
<keyword evidence="1" id="KW-0677">Repeat</keyword>
<reference evidence="7" key="1">
    <citation type="submission" date="2012-12" db="EMBL/GenBank/DDBJ databases">
        <authorList>
            <person name="Hellsten U."/>
            <person name="Grimwood J."/>
            <person name="Chapman J.A."/>
            <person name="Shapiro H."/>
            <person name="Aerts A."/>
            <person name="Otillar R.P."/>
            <person name="Terry A.Y."/>
            <person name="Boore J.L."/>
            <person name="Simakov O."/>
            <person name="Marletaz F."/>
            <person name="Cho S.-J."/>
            <person name="Edsinger-Gonzales E."/>
            <person name="Havlak P."/>
            <person name="Kuo D.-H."/>
            <person name="Larsson T."/>
            <person name="Lv J."/>
            <person name="Arendt D."/>
            <person name="Savage R."/>
            <person name="Osoegawa K."/>
            <person name="de Jong P."/>
            <person name="Lindberg D.R."/>
            <person name="Seaver E.C."/>
            <person name="Weisblat D.A."/>
            <person name="Putnam N.H."/>
            <person name="Grigoriev I.V."/>
            <person name="Rokhsar D.S."/>
        </authorList>
    </citation>
    <scope>NUCLEOTIDE SEQUENCE</scope>
    <source>
        <strain evidence="7">I ESC-2004</strain>
    </source>
</reference>
<keyword evidence="7" id="KW-1185">Reference proteome</keyword>
<dbReference type="PRINTS" id="PR01415">
    <property type="entry name" value="ANKYRIN"/>
</dbReference>
<evidence type="ECO:0000256" key="2">
    <source>
        <dbReference type="ARBA" id="ARBA00023043"/>
    </source>
</evidence>
<proteinExistence type="predicted"/>
<accession>R7V078</accession>
<feature type="repeat" description="ANK" evidence="3">
    <location>
        <begin position="48"/>
        <end position="85"/>
    </location>
</feature>
<dbReference type="HOGENOM" id="CLU_000134_18_9_1"/>
<dbReference type="PANTHER" id="PTHR24198:SF165">
    <property type="entry name" value="ANKYRIN REPEAT-CONTAINING PROTEIN-RELATED"/>
    <property type="match status" value="1"/>
</dbReference>
<dbReference type="Pfam" id="PF12796">
    <property type="entry name" value="Ank_2"/>
    <property type="match status" value="1"/>
</dbReference>
<dbReference type="SMART" id="SM00248">
    <property type="entry name" value="ANK"/>
    <property type="match status" value="3"/>
</dbReference>
<dbReference type="PROSITE" id="PS50088">
    <property type="entry name" value="ANK_REPEAT"/>
    <property type="match status" value="3"/>
</dbReference>
<dbReference type="InterPro" id="IPR002110">
    <property type="entry name" value="Ankyrin_rpt"/>
</dbReference>
<feature type="repeat" description="ANK" evidence="3">
    <location>
        <begin position="15"/>
        <end position="47"/>
    </location>
</feature>
<evidence type="ECO:0000313" key="7">
    <source>
        <dbReference type="Proteomes" id="UP000014760"/>
    </source>
</evidence>